<sequence length="317" mass="35117">MATEGRSCPLSYRLDPRQLGREPAVARESVYIIGGLYGNWAALQAIDTLQRQEVAAGQPEPGLVFNGDFNWFNADDSSFRRINEWVLAHSAIQGNVEAELGSPSAGAGCGCAYPDWVGGETVTRSNAIMARLQRTGTNHDDLRARLAQLPRQLALTVAGHRVQVLHGDPESLAGWQLALESMPTPGRISDRLVDWFEQADARIFACSHTCLPYMQDFDINGVRHLVVNNGAAGMPNFRRDRRGLLTRLSTRPSPVPSLYGTRLGTLYCDAIPIDWSEQWDIWFAGQWPPGSPAWESYRARFMSGPAHRLEDAIRLMG</sequence>
<name>A0ABP6V678_9GAMM</name>
<dbReference type="EMBL" id="BAABCX010000001">
    <property type="protein sequence ID" value="GAA3528834.1"/>
    <property type="molecule type" value="Genomic_DNA"/>
</dbReference>
<accession>A0ABP6V678</accession>
<comment type="caution">
    <text evidence="1">The sequence shown here is derived from an EMBL/GenBank/DDBJ whole genome shotgun (WGS) entry which is preliminary data.</text>
</comment>
<dbReference type="SUPFAM" id="SSF56300">
    <property type="entry name" value="Metallo-dependent phosphatases"/>
    <property type="match status" value="1"/>
</dbReference>
<evidence type="ECO:0008006" key="3">
    <source>
        <dbReference type="Google" id="ProtNLM"/>
    </source>
</evidence>
<keyword evidence="2" id="KW-1185">Reference proteome</keyword>
<protein>
    <recommendedName>
        <fullName evidence="3">Calcineurin-like phosphoesterase domain-containing protein</fullName>
    </recommendedName>
</protein>
<evidence type="ECO:0000313" key="2">
    <source>
        <dbReference type="Proteomes" id="UP001500795"/>
    </source>
</evidence>
<dbReference type="Proteomes" id="UP001500795">
    <property type="component" value="Unassembled WGS sequence"/>
</dbReference>
<dbReference type="Gene3D" id="3.60.21.10">
    <property type="match status" value="1"/>
</dbReference>
<reference evidence="2" key="1">
    <citation type="journal article" date="2019" name="Int. J. Syst. Evol. Microbiol.">
        <title>The Global Catalogue of Microorganisms (GCM) 10K type strain sequencing project: providing services to taxonomists for standard genome sequencing and annotation.</title>
        <authorList>
            <consortium name="The Broad Institute Genomics Platform"/>
            <consortium name="The Broad Institute Genome Sequencing Center for Infectious Disease"/>
            <person name="Wu L."/>
            <person name="Ma J."/>
        </authorList>
    </citation>
    <scope>NUCLEOTIDE SEQUENCE [LARGE SCALE GENOMIC DNA]</scope>
    <source>
        <strain evidence="2">JCM 17110</strain>
    </source>
</reference>
<organism evidence="1 2">
    <name type="scientific">Zobellella aerophila</name>
    <dbReference type="NCBI Taxonomy" id="870480"/>
    <lineage>
        <taxon>Bacteria</taxon>
        <taxon>Pseudomonadati</taxon>
        <taxon>Pseudomonadota</taxon>
        <taxon>Gammaproteobacteria</taxon>
        <taxon>Aeromonadales</taxon>
        <taxon>Aeromonadaceae</taxon>
        <taxon>Zobellella</taxon>
    </lineage>
</organism>
<evidence type="ECO:0000313" key="1">
    <source>
        <dbReference type="EMBL" id="GAA3528834.1"/>
    </source>
</evidence>
<gene>
    <name evidence="1" type="ORF">GCM10022394_05010</name>
</gene>
<dbReference type="RefSeq" id="WP_344954391.1">
    <property type="nucleotide sequence ID" value="NZ_BAABCX010000001.1"/>
</dbReference>
<proteinExistence type="predicted"/>
<dbReference type="InterPro" id="IPR029052">
    <property type="entry name" value="Metallo-depent_PP-like"/>
</dbReference>